<protein>
    <submittedName>
        <fullName evidence="1">Uncharacterized protein</fullName>
    </submittedName>
</protein>
<comment type="caution">
    <text evidence="1">The sequence shown here is derived from an EMBL/GenBank/DDBJ whole genome shotgun (WGS) entry which is preliminary data.</text>
</comment>
<proteinExistence type="predicted"/>
<dbReference type="Proteomes" id="UP001231518">
    <property type="component" value="Chromosome 15"/>
</dbReference>
<dbReference type="EMBL" id="JARGEI010000012">
    <property type="protein sequence ID" value="KAJ8722657.1"/>
    <property type="molecule type" value="Genomic_DNA"/>
</dbReference>
<evidence type="ECO:0000313" key="1">
    <source>
        <dbReference type="EMBL" id="KAJ8722657.1"/>
    </source>
</evidence>
<name>A0AAD7YQD2_MYTSE</name>
<organism evidence="1 2">
    <name type="scientific">Mythimna separata</name>
    <name type="common">Oriental armyworm</name>
    <name type="synonym">Pseudaletia separata</name>
    <dbReference type="NCBI Taxonomy" id="271217"/>
    <lineage>
        <taxon>Eukaryota</taxon>
        <taxon>Metazoa</taxon>
        <taxon>Ecdysozoa</taxon>
        <taxon>Arthropoda</taxon>
        <taxon>Hexapoda</taxon>
        <taxon>Insecta</taxon>
        <taxon>Pterygota</taxon>
        <taxon>Neoptera</taxon>
        <taxon>Endopterygota</taxon>
        <taxon>Lepidoptera</taxon>
        <taxon>Glossata</taxon>
        <taxon>Ditrysia</taxon>
        <taxon>Noctuoidea</taxon>
        <taxon>Noctuidae</taxon>
        <taxon>Noctuinae</taxon>
        <taxon>Hadenini</taxon>
        <taxon>Mythimna</taxon>
    </lineage>
</organism>
<evidence type="ECO:0000313" key="2">
    <source>
        <dbReference type="Proteomes" id="UP001231518"/>
    </source>
</evidence>
<dbReference type="AlphaFoldDB" id="A0AAD7YQD2"/>
<accession>A0AAD7YQD2</accession>
<reference evidence="1" key="1">
    <citation type="submission" date="2023-03" db="EMBL/GenBank/DDBJ databases">
        <title>Chromosome-level genomes of two armyworms, Mythimna separata and Mythimna loreyi, provide insights into the biosynthesis and reception of sex pheromones.</title>
        <authorList>
            <person name="Zhao H."/>
        </authorList>
    </citation>
    <scope>NUCLEOTIDE SEQUENCE</scope>
    <source>
        <strain evidence="1">BeijingLab</strain>
        <tissue evidence="1">Pupa</tissue>
    </source>
</reference>
<sequence length="90" mass="9471">MGDDIHLPADLLELISGTLLTGDTAEIVSAARAVWALAANNHKAKLVLRSAGVSAAVHSGVQRLERAARDPAAQRALQLLTYTNTVLQTT</sequence>
<gene>
    <name evidence="1" type="ORF">PYW07_003837</name>
</gene>
<keyword evidence="2" id="KW-1185">Reference proteome</keyword>